<keyword evidence="4 5" id="KW-0472">Membrane</keyword>
<evidence type="ECO:0000313" key="8">
    <source>
        <dbReference type="EMBL" id="KIO47256.1"/>
    </source>
</evidence>
<evidence type="ECO:0000313" key="7">
    <source>
        <dbReference type="EMBL" id="KIO44085.1"/>
    </source>
</evidence>
<evidence type="ECO:0000259" key="6">
    <source>
        <dbReference type="Pfam" id="PF13515"/>
    </source>
</evidence>
<evidence type="ECO:0000313" key="10">
    <source>
        <dbReference type="Proteomes" id="UP000031980"/>
    </source>
</evidence>
<comment type="subcellular location">
    <subcellularLocation>
        <location evidence="1">Membrane</location>
        <topology evidence="1">Multi-pass membrane protein</topology>
    </subcellularLocation>
</comment>
<feature type="transmembrane region" description="Helical" evidence="5">
    <location>
        <begin position="70"/>
        <end position="87"/>
    </location>
</feature>
<protein>
    <recommendedName>
        <fullName evidence="6">Integral membrane bound transporter domain-containing protein</fullName>
    </recommendedName>
</protein>
<sequence>MKLRVKTILTRIKPGSAIAKGIVVLLSCLLGAYITGRFHEGSKYMGAMLAAISGIVVLQDDFKTSIHQGWLRVAGTFIGSCIAYAYLTWFPFTITGMVISVLILDLLCMAIGLPDGSKMAAITLVVIMIVSIMSPDISPLLNGLLRFTEATVGALIGITLAWILQRIPAKKGS</sequence>
<dbReference type="RefSeq" id="WP_041502085.1">
    <property type="nucleotide sequence ID" value="NZ_JPIT01000007.1"/>
</dbReference>
<gene>
    <name evidence="7" type="ORF">BA92_11965</name>
    <name evidence="8" type="ORF">IE90_01285</name>
</gene>
<evidence type="ECO:0000256" key="2">
    <source>
        <dbReference type="ARBA" id="ARBA00022692"/>
    </source>
</evidence>
<evidence type="ECO:0000256" key="3">
    <source>
        <dbReference type="ARBA" id="ARBA00022989"/>
    </source>
</evidence>
<feature type="domain" description="Integral membrane bound transporter" evidence="6">
    <location>
        <begin position="48"/>
        <end position="158"/>
    </location>
</feature>
<name>A0A0C3R429_9PORP</name>
<evidence type="ECO:0000256" key="1">
    <source>
        <dbReference type="ARBA" id="ARBA00004141"/>
    </source>
</evidence>
<feature type="transmembrane region" description="Helical" evidence="5">
    <location>
        <begin position="12"/>
        <end position="35"/>
    </location>
</feature>
<dbReference type="EMBL" id="JPIT01000007">
    <property type="protein sequence ID" value="KIO47256.1"/>
    <property type="molecule type" value="Genomic_DNA"/>
</dbReference>
<dbReference type="Proteomes" id="UP000031937">
    <property type="component" value="Unassembled WGS sequence"/>
</dbReference>
<keyword evidence="3 5" id="KW-1133">Transmembrane helix</keyword>
<dbReference type="Proteomes" id="UP000031980">
    <property type="component" value="Unassembled WGS sequence"/>
</dbReference>
<dbReference type="InterPro" id="IPR049453">
    <property type="entry name" value="Memb_transporter_dom"/>
</dbReference>
<feature type="transmembrane region" description="Helical" evidence="5">
    <location>
        <begin position="144"/>
        <end position="164"/>
    </location>
</feature>
<feature type="transmembrane region" description="Helical" evidence="5">
    <location>
        <begin position="93"/>
        <end position="113"/>
    </location>
</feature>
<dbReference type="EMBL" id="JPIU01000040">
    <property type="protein sequence ID" value="KIO44085.1"/>
    <property type="molecule type" value="Genomic_DNA"/>
</dbReference>
<evidence type="ECO:0000256" key="4">
    <source>
        <dbReference type="ARBA" id="ARBA00023136"/>
    </source>
</evidence>
<proteinExistence type="predicted"/>
<feature type="transmembrane region" description="Helical" evidence="5">
    <location>
        <begin position="120"/>
        <end position="138"/>
    </location>
</feature>
<evidence type="ECO:0000256" key="5">
    <source>
        <dbReference type="SAM" id="Phobius"/>
    </source>
</evidence>
<keyword evidence="2 5" id="KW-0812">Transmembrane</keyword>
<accession>A0A0C3R429</accession>
<dbReference type="OrthoDB" id="9787026at2"/>
<dbReference type="Pfam" id="PF13515">
    <property type="entry name" value="FUSC_2"/>
    <property type="match status" value="1"/>
</dbReference>
<feature type="transmembrane region" description="Helical" evidence="5">
    <location>
        <begin position="41"/>
        <end position="58"/>
    </location>
</feature>
<comment type="caution">
    <text evidence="7">The sequence shown here is derived from an EMBL/GenBank/DDBJ whole genome shotgun (WGS) entry which is preliminary data.</text>
</comment>
<evidence type="ECO:0000313" key="9">
    <source>
        <dbReference type="Proteomes" id="UP000031937"/>
    </source>
</evidence>
<reference evidence="7 10" key="1">
    <citation type="submission" date="2014-07" db="EMBL/GenBank/DDBJ databases">
        <title>Porphyromonadaceae bacterium OUH 308042 = ATCC BAA-2681 = DSM 28342 draft genome.</title>
        <authorList>
            <person name="Sydenham T.V."/>
            <person name="Hasman H."/>
            <person name="Justensen U.S."/>
        </authorList>
    </citation>
    <scope>NUCLEOTIDE SEQUENCE [LARGE SCALE GENOMIC DNA]</scope>
    <source>
        <strain evidence="7 10">OUH 308042</strain>
    </source>
</reference>
<dbReference type="AlphaFoldDB" id="A0A0C3R429"/>
<organism evidence="7 10">
    <name type="scientific">Sanguibacteroides justesenii</name>
    <dbReference type="NCBI Taxonomy" id="1547597"/>
    <lineage>
        <taxon>Bacteria</taxon>
        <taxon>Pseudomonadati</taxon>
        <taxon>Bacteroidota</taxon>
        <taxon>Bacteroidia</taxon>
        <taxon>Bacteroidales</taxon>
        <taxon>Porphyromonadaceae</taxon>
        <taxon>Sanguibacteroides</taxon>
    </lineage>
</organism>
<keyword evidence="10" id="KW-1185">Reference proteome</keyword>
<dbReference type="GO" id="GO:0016020">
    <property type="term" value="C:membrane"/>
    <property type="evidence" value="ECO:0007669"/>
    <property type="project" value="UniProtKB-SubCell"/>
</dbReference>
<reference evidence="8 9" key="2">
    <citation type="submission" date="2014-07" db="EMBL/GenBank/DDBJ databases">
        <title>Porphyromonadaceae bacterium OUH 334697 = ATCC BAA-2682 = DSM 28341 draft genome.</title>
        <authorList>
            <person name="Sydenham T.V."/>
            <person name="Hasman H."/>
            <person name="Justesen U.S."/>
        </authorList>
    </citation>
    <scope>NUCLEOTIDE SEQUENCE [LARGE SCALE GENOMIC DNA]</scope>
    <source>
        <strain evidence="8 9">OUH 334697</strain>
    </source>
</reference>